<evidence type="ECO:0000259" key="2">
    <source>
        <dbReference type="Pfam" id="PF13116"/>
    </source>
</evidence>
<dbReference type="GeneID" id="35871026"/>
<evidence type="ECO:0000313" key="4">
    <source>
        <dbReference type="Proteomes" id="UP000182692"/>
    </source>
</evidence>
<reference evidence="3 4" key="1">
    <citation type="submission" date="2016-10" db="EMBL/GenBank/DDBJ databases">
        <authorList>
            <person name="de Groot N.N."/>
        </authorList>
    </citation>
    <scope>NUCLEOTIDE SEQUENCE [LARGE SCALE GENOMIC DNA]</scope>
    <source>
        <strain evidence="3 4">DSM 15893</strain>
    </source>
</reference>
<protein>
    <submittedName>
        <fullName evidence="3">TIGR02099 family protein</fullName>
    </submittedName>
</protein>
<dbReference type="NCBIfam" id="TIGR02099">
    <property type="entry name" value="YhdP family protein"/>
    <property type="match status" value="1"/>
</dbReference>
<dbReference type="Proteomes" id="UP000182692">
    <property type="component" value="Unassembled WGS sequence"/>
</dbReference>
<accession>A0A1I5R070</accession>
<sequence length="1305" mass="142921">MVSFARRLALIVKWILIVLVVSAAVLTASMRIVLPNLDTAKAPLQRWASDATGFNVDFSTVKGHWRYLIPSLSLHDLSLSTPDGDQSVLTADSIEMQFDVVESIKRREPTFSHVSIDGLVLDVTQLPEGESKETKPLAERLENLFLVGLGHFSIQNADITVLSPSEQRKTIDVRSLLWENKNGTHHVQGVVSVEGTSLNLIEVRGAFSEHNGLASLDGDFYLKADDLSLKDWIKRFINPNIVIASAKVGGEAWFTLKKGEPESVLLNLTESDLVWHANTPAILPSELAARNLPPQEQNQSLTIERGKVLLEKQDASTWRVASQNFSVSTANAPWPSLSVNAIYSPQGWAANINELDVALLLPLREVVDIPKDIDNAITALAVKGTAKDIRVAQAKEQPLSYSLSLTDVGFQHWTYLPEVHKLGIDVVGRGSNGKASLSMVDDQLPYGDFFQAPLDIQQGDVNLYWHLDDLGVVLWSDKVSVSAPHINVLGEFRLDIPKEGDLWLSFYGEANANDAGETWRYLPTLALGDELTDFLSAAIRGGTADHAKLLWYGGISTFPYLEHEGMFQADVPLRKAKFSFDTQWPTLTELDLNLLFENDAMYLNATNVGLMDARGYNLKGEIPSLSAEDTGMLYITSDIAASGETLREYMLATPLVDSVGAALTHVQVDGSVAGSISLEIPLNGDDVNVKGSARLNKNMVSIVSPEMTLERVRGKITFDNDKVTATGLRANLLKQPITFGFKGETESENYIVNIDIDGKWEADKLKSALDLPDLSFIEGQSEWDLNVGIALKDIGFTYDVLLDADLMAMSIDLPAPLSKSSFIKSHGYLKASGDAQRLVGQVELPNLKYQADVDISGDIPKVTRSRMVIGEGELALKPQAGNAISVDVPSIDVNAWRSVFSRYEDKNKGKDNSLPVDLPAPSRINVKADKIHAGEMVFNNASIAAREKRDGYHILIGSEELAGDAWWDGSRLLTVSIEHLFLNLDLENKKESFTASLQKAVSGRVTEEDRVIMAKIPATDLVIDELWLQGYRLGRVEAQLLKDKDEVTLSKFTLGSNALSMKAMGDWRFTPEGMNQSHVKFTVEGKNSSDLMGRFSVTGGIQDARFNTKGELEFNGVPWEINVASLDGMLDTKLEDGYISGVGGAGKLLGLFSLDSILRKMQLDFTGVFEDGLAFDEISGSASITNGVVVTDNIQMKALAGDMFIKGIANLAKNQVNAEVRFIPDLTSGIPVFTAFAVTPQTALYVLAVTTVISPVVDAFTQVRYQVTGPIDEPVVREVSRRKAEVTLPEQATERLRSEQQGSKN</sequence>
<dbReference type="PANTHER" id="PTHR38690:SF1">
    <property type="entry name" value="PROTEASE"/>
    <property type="match status" value="1"/>
</dbReference>
<organism evidence="3 4">
    <name type="scientific">Enterovibrio norvegicus DSM 15893</name>
    <dbReference type="NCBI Taxonomy" id="1121869"/>
    <lineage>
        <taxon>Bacteria</taxon>
        <taxon>Pseudomonadati</taxon>
        <taxon>Pseudomonadota</taxon>
        <taxon>Gammaproteobacteria</taxon>
        <taxon>Vibrionales</taxon>
        <taxon>Vibrionaceae</taxon>
        <taxon>Enterovibrio</taxon>
    </lineage>
</organism>
<dbReference type="InterPro" id="IPR025263">
    <property type="entry name" value="YhdP_central"/>
</dbReference>
<proteinExistence type="predicted"/>
<dbReference type="EMBL" id="FOWR01000016">
    <property type="protein sequence ID" value="SFP51770.1"/>
    <property type="molecule type" value="Genomic_DNA"/>
</dbReference>
<dbReference type="RefSeq" id="WP_074927047.1">
    <property type="nucleotide sequence ID" value="NZ_FOWR01000016.1"/>
</dbReference>
<name>A0A1I5R070_9GAMM</name>
<dbReference type="InterPro" id="IPR011836">
    <property type="entry name" value="YhdP"/>
</dbReference>
<dbReference type="PANTHER" id="PTHR38690">
    <property type="entry name" value="PROTEASE-RELATED"/>
    <property type="match status" value="1"/>
</dbReference>
<evidence type="ECO:0000256" key="1">
    <source>
        <dbReference type="SAM" id="MobiDB-lite"/>
    </source>
</evidence>
<feature type="domain" description="YhdP central" evidence="2">
    <location>
        <begin position="5"/>
        <end position="1276"/>
    </location>
</feature>
<gene>
    <name evidence="3" type="ORF">SAMN03084138_02395</name>
</gene>
<evidence type="ECO:0000313" key="3">
    <source>
        <dbReference type="EMBL" id="SFP51770.1"/>
    </source>
</evidence>
<dbReference type="Pfam" id="PF13116">
    <property type="entry name" value="YhdP"/>
    <property type="match status" value="1"/>
</dbReference>
<dbReference type="STRING" id="1121869.SAMN03084138_02395"/>
<feature type="region of interest" description="Disordered" evidence="1">
    <location>
        <begin position="1282"/>
        <end position="1305"/>
    </location>
</feature>
<dbReference type="OrthoDB" id="9762238at2"/>